<dbReference type="OrthoDB" id="3366178at2759"/>
<feature type="compositionally biased region" description="Basic and acidic residues" evidence="1">
    <location>
        <begin position="423"/>
        <end position="447"/>
    </location>
</feature>
<accession>A0A5M6BRQ6</accession>
<feature type="region of interest" description="Disordered" evidence="1">
    <location>
        <begin position="1"/>
        <end position="175"/>
    </location>
</feature>
<feature type="compositionally biased region" description="Low complexity" evidence="1">
    <location>
        <begin position="216"/>
        <end position="237"/>
    </location>
</feature>
<proteinExistence type="predicted"/>
<evidence type="ECO:0000256" key="1">
    <source>
        <dbReference type="SAM" id="MobiDB-lite"/>
    </source>
</evidence>
<keyword evidence="3" id="KW-1185">Reference proteome</keyword>
<reference evidence="2" key="1">
    <citation type="submission" date="2017-08" db="EMBL/GenBank/DDBJ databases">
        <authorList>
            <person name="Cuomo C."/>
            <person name="Billmyre B."/>
            <person name="Heitman J."/>
        </authorList>
    </citation>
    <scope>NUCLEOTIDE SEQUENCE</scope>
    <source>
        <strain evidence="2">CBS 12478</strain>
    </source>
</reference>
<feature type="compositionally biased region" description="Low complexity" evidence="1">
    <location>
        <begin position="364"/>
        <end position="375"/>
    </location>
</feature>
<dbReference type="Proteomes" id="UP000322225">
    <property type="component" value="Chromosome 8"/>
</dbReference>
<dbReference type="GeneID" id="43592180"/>
<feature type="compositionally biased region" description="Basic and acidic residues" evidence="1">
    <location>
        <begin position="403"/>
        <end position="413"/>
    </location>
</feature>
<feature type="region of interest" description="Disordered" evidence="1">
    <location>
        <begin position="208"/>
        <end position="480"/>
    </location>
</feature>
<feature type="compositionally biased region" description="Polar residues" evidence="1">
    <location>
        <begin position="336"/>
        <end position="352"/>
    </location>
</feature>
<dbReference type="KEGG" id="ksn:43592180"/>
<reference evidence="2" key="2">
    <citation type="submission" date="2024-01" db="EMBL/GenBank/DDBJ databases">
        <title>Comparative genomics of Cryptococcus and Kwoniella reveals pathogenesis evolution and contrasting modes of karyotype evolution via chromosome fusion or intercentromeric recombination.</title>
        <authorList>
            <person name="Coelho M.A."/>
            <person name="David-Palma M."/>
            <person name="Shea T."/>
            <person name="Bowers K."/>
            <person name="McGinley-Smith S."/>
            <person name="Mohammad A.W."/>
            <person name="Gnirke A."/>
            <person name="Yurkov A.M."/>
            <person name="Nowrousian M."/>
            <person name="Sun S."/>
            <person name="Cuomo C.A."/>
            <person name="Heitman J."/>
        </authorList>
    </citation>
    <scope>NUCLEOTIDE SEQUENCE</scope>
    <source>
        <strain evidence="2">CBS 12478</strain>
    </source>
</reference>
<dbReference type="AlphaFoldDB" id="A0A5M6BRQ6"/>
<gene>
    <name evidence="2" type="ORF">CI109_104805</name>
</gene>
<protein>
    <submittedName>
        <fullName evidence="2">Uncharacterized protein</fullName>
    </submittedName>
</protein>
<feature type="compositionally biased region" description="Low complexity" evidence="1">
    <location>
        <begin position="1"/>
        <end position="11"/>
    </location>
</feature>
<feature type="compositionally biased region" description="Polar residues" evidence="1">
    <location>
        <begin position="301"/>
        <end position="315"/>
    </location>
</feature>
<dbReference type="EMBL" id="CP144058">
    <property type="protein sequence ID" value="WWD20329.1"/>
    <property type="molecule type" value="Genomic_DNA"/>
</dbReference>
<dbReference type="RefSeq" id="XP_031857729.1">
    <property type="nucleotide sequence ID" value="XM_032008008.1"/>
</dbReference>
<sequence>MSSVSSASSTSLLIPPNPSLSKDKPSASILLNGTGRPVLSPRRTSTPLPPAGAGTSGNNDGVQASLSPPPRSPSISSTTSTTPPLSESSTTSSTQPQQPFSTQFVPPSHPPIPIRRGSSASSSSTKIHFAPLPSVPPDFRRRNSITLGVASRKHLIGNQGSGGSSGGTQKVVMNDEEWESYKKMYENKNGNDPVDVGQLAKSGAKALWRTVKRARSSSTTSNTSSTSASVSDVGSTSEQGGLGRRSSAPPNMPQPINVTTGSPAKGLGLGTVEEEDGGHEAVLAPIPGSPPPRLSPDGSLNSPTTSISTLSSAVSDTDGDDSPNADNQPHHVQDYSPWSPTKSHHQLPSQTSHAHAHAHGPGQGLHAGHLNHLNLDSTTTTVEGRSSLDGDATPRRRPSPPPRVEDKLPSREEVIDDDEEDADGRRTPIDWDNRSDLPRERERDRRTAVLGFDQERFGMLSLGETNGHTHAPTGHGHQER</sequence>
<feature type="compositionally biased region" description="Low complexity" evidence="1">
    <location>
        <begin position="73"/>
        <end position="106"/>
    </location>
</feature>
<organism evidence="2 3">
    <name type="scientific">Kwoniella shandongensis</name>
    <dbReference type="NCBI Taxonomy" id="1734106"/>
    <lineage>
        <taxon>Eukaryota</taxon>
        <taxon>Fungi</taxon>
        <taxon>Dikarya</taxon>
        <taxon>Basidiomycota</taxon>
        <taxon>Agaricomycotina</taxon>
        <taxon>Tremellomycetes</taxon>
        <taxon>Tremellales</taxon>
        <taxon>Cryptococcaceae</taxon>
        <taxon>Kwoniella</taxon>
    </lineage>
</organism>
<name>A0A5M6BRQ6_9TREE</name>
<evidence type="ECO:0000313" key="2">
    <source>
        <dbReference type="EMBL" id="WWD20329.1"/>
    </source>
</evidence>
<evidence type="ECO:0000313" key="3">
    <source>
        <dbReference type="Proteomes" id="UP000322225"/>
    </source>
</evidence>